<evidence type="ECO:0000259" key="1">
    <source>
        <dbReference type="Pfam" id="PF00535"/>
    </source>
</evidence>
<evidence type="ECO:0000313" key="2">
    <source>
        <dbReference type="EMBL" id="NYE69165.1"/>
    </source>
</evidence>
<dbReference type="PANTHER" id="PTHR43685:SF2">
    <property type="entry name" value="GLYCOSYLTRANSFERASE 2-LIKE DOMAIN-CONTAINING PROTEIN"/>
    <property type="match status" value="1"/>
</dbReference>
<dbReference type="AlphaFoldDB" id="A0A7Y9LA12"/>
<dbReference type="InterPro" id="IPR001173">
    <property type="entry name" value="Glyco_trans_2-like"/>
</dbReference>
<proteinExistence type="predicted"/>
<keyword evidence="3" id="KW-1185">Reference proteome</keyword>
<dbReference type="InterPro" id="IPR029044">
    <property type="entry name" value="Nucleotide-diphossugar_trans"/>
</dbReference>
<dbReference type="PANTHER" id="PTHR43685">
    <property type="entry name" value="GLYCOSYLTRANSFERASE"/>
    <property type="match status" value="1"/>
</dbReference>
<organism evidence="2 3">
    <name type="scientific">Microlunatus parietis</name>
    <dbReference type="NCBI Taxonomy" id="682979"/>
    <lineage>
        <taxon>Bacteria</taxon>
        <taxon>Bacillati</taxon>
        <taxon>Actinomycetota</taxon>
        <taxon>Actinomycetes</taxon>
        <taxon>Propionibacteriales</taxon>
        <taxon>Propionibacteriaceae</taxon>
        <taxon>Microlunatus</taxon>
    </lineage>
</organism>
<dbReference type="CDD" id="cd00761">
    <property type="entry name" value="Glyco_tranf_GTA_type"/>
    <property type="match status" value="1"/>
</dbReference>
<feature type="domain" description="Glycosyltransferase 2-like" evidence="1">
    <location>
        <begin position="13"/>
        <end position="141"/>
    </location>
</feature>
<dbReference type="GO" id="GO:0016740">
    <property type="term" value="F:transferase activity"/>
    <property type="evidence" value="ECO:0007669"/>
    <property type="project" value="UniProtKB-KW"/>
</dbReference>
<name>A0A7Y9LA12_9ACTN</name>
<sequence length="326" mass="36443">MHRADGGQPTRLCVIIPCHNIEAYVGPMLQSLRRNSGPGIRFLLIDDASTDATASIIERQLDRVAGAELIKCPDNVGLAAARNVGIDHAGDATYLTFLDGDDFVRPGYYPELLAAIERLGCDFLRTDHVRVVGRKRTVHRINHPHRNAVANPRQAILPVDRTTSVDAPNAWAGIFHRRLADSGLLRFNEKLKTCEDRPWNWRLHLKGESFAVVGLLGVFYRRDVSTSLTKISDRRQFDFMTAFDQIIADVTADQDAELLLPKAIRSYCSMICHHLGRLNTYEEPLGEELYALCAAALARLPRRQLTEVVAGLDPRRQKVISEVMAA</sequence>
<gene>
    <name evidence="2" type="ORF">BKA15_000494</name>
</gene>
<dbReference type="InterPro" id="IPR050834">
    <property type="entry name" value="Glycosyltransf_2"/>
</dbReference>
<dbReference type="Pfam" id="PF00535">
    <property type="entry name" value="Glycos_transf_2"/>
    <property type="match status" value="1"/>
</dbReference>
<accession>A0A7Y9LA12</accession>
<evidence type="ECO:0000313" key="3">
    <source>
        <dbReference type="Proteomes" id="UP000569914"/>
    </source>
</evidence>
<keyword evidence="2" id="KW-0808">Transferase</keyword>
<dbReference type="Gene3D" id="3.90.550.10">
    <property type="entry name" value="Spore Coat Polysaccharide Biosynthesis Protein SpsA, Chain A"/>
    <property type="match status" value="1"/>
</dbReference>
<reference evidence="2 3" key="1">
    <citation type="submission" date="2020-07" db="EMBL/GenBank/DDBJ databases">
        <title>Sequencing the genomes of 1000 actinobacteria strains.</title>
        <authorList>
            <person name="Klenk H.-P."/>
        </authorList>
    </citation>
    <scope>NUCLEOTIDE SEQUENCE [LARGE SCALE GENOMIC DNA]</scope>
    <source>
        <strain evidence="2 3">DSM 22083</strain>
    </source>
</reference>
<protein>
    <submittedName>
        <fullName evidence="2">Glycosyltransferase involved in cell wall biosynthesis</fullName>
    </submittedName>
</protein>
<dbReference type="EMBL" id="JACCBU010000001">
    <property type="protein sequence ID" value="NYE69165.1"/>
    <property type="molecule type" value="Genomic_DNA"/>
</dbReference>
<dbReference type="Proteomes" id="UP000569914">
    <property type="component" value="Unassembled WGS sequence"/>
</dbReference>
<dbReference type="SUPFAM" id="SSF53448">
    <property type="entry name" value="Nucleotide-diphospho-sugar transferases"/>
    <property type="match status" value="1"/>
</dbReference>
<comment type="caution">
    <text evidence="2">The sequence shown here is derived from an EMBL/GenBank/DDBJ whole genome shotgun (WGS) entry which is preliminary data.</text>
</comment>
<dbReference type="RefSeq" id="WP_179747929.1">
    <property type="nucleotide sequence ID" value="NZ_JACCBU010000001.1"/>
</dbReference>